<reference evidence="7 8" key="1">
    <citation type="submission" date="2019-01" db="EMBL/GenBank/DDBJ databases">
        <title>Muriicola soli sp. nov., isolated from soil.</title>
        <authorList>
            <person name="Kang H.J."/>
            <person name="Kim S.B."/>
        </authorList>
    </citation>
    <scope>NUCLEOTIDE SEQUENCE [LARGE SCALE GENOMIC DNA]</scope>
    <source>
        <strain evidence="7 8">MMS17-SY002</strain>
    </source>
</reference>
<feature type="transmembrane region" description="Helical" evidence="6">
    <location>
        <begin position="359"/>
        <end position="380"/>
    </location>
</feature>
<proteinExistence type="predicted"/>
<evidence type="ECO:0000256" key="6">
    <source>
        <dbReference type="SAM" id="Phobius"/>
    </source>
</evidence>
<name>A0A411E815_9FLAO</name>
<dbReference type="PANTHER" id="PTHR30250">
    <property type="entry name" value="PST FAMILY PREDICTED COLANIC ACID TRANSPORTER"/>
    <property type="match status" value="1"/>
</dbReference>
<evidence type="ECO:0000256" key="2">
    <source>
        <dbReference type="ARBA" id="ARBA00022475"/>
    </source>
</evidence>
<keyword evidence="3 6" id="KW-0812">Transmembrane</keyword>
<feature type="transmembrane region" description="Helical" evidence="6">
    <location>
        <begin position="177"/>
        <end position="195"/>
    </location>
</feature>
<evidence type="ECO:0000313" key="8">
    <source>
        <dbReference type="Proteomes" id="UP000290889"/>
    </source>
</evidence>
<dbReference type="GO" id="GO:0005886">
    <property type="term" value="C:plasma membrane"/>
    <property type="evidence" value="ECO:0007669"/>
    <property type="project" value="UniProtKB-SubCell"/>
</dbReference>
<gene>
    <name evidence="7" type="ORF">EQY75_04280</name>
</gene>
<dbReference type="OrthoDB" id="105016at2"/>
<dbReference type="PANTHER" id="PTHR30250:SF28">
    <property type="entry name" value="POLYSACCHARIDE BIOSYNTHESIS PROTEIN"/>
    <property type="match status" value="1"/>
</dbReference>
<dbReference type="Proteomes" id="UP000290889">
    <property type="component" value="Chromosome"/>
</dbReference>
<feature type="transmembrane region" description="Helical" evidence="6">
    <location>
        <begin position="118"/>
        <end position="137"/>
    </location>
</feature>
<feature type="transmembrane region" description="Helical" evidence="6">
    <location>
        <begin position="291"/>
        <end position="314"/>
    </location>
</feature>
<accession>A0A411E815</accession>
<sequence length="412" mass="46361">MTAFKLLLKKVSPEQLFMGSVLLVNGGNYLYNLLLGRLLGPEAYADAALLVTLLLVLSFLGMTFQLATTKFAVIFSGSDWESFRIRTYKQAITVGIVVAGVFIYFAKDLQLLFRTESPYMFVALGFGIPLYFVMSVNRGTYQGHQNFNLLSITYQTEMWSRLLITLAFVLFCPWDPAISVAMGIAFSFLFGLIPSNFKGISIARPSLLDKKYTRRVNRFVILTLGYEITQIIINNSDVLMVKHYFEANEAGLYASLALIGRVVYFVAWMFVMLLLPVVVQKEKNGEATTPILFKYVGYVILLSLSIITACYLFPELIIQLMFGDAYLSMAELLWQYALATSLFAIGNIFTYYFLSLDRYIPVVISGILGLSQIAAISVFHTTLEQVVQVQIGIMLLLLGSQLLFFFLKKRGL</sequence>
<comment type="subcellular location">
    <subcellularLocation>
        <location evidence="1">Cell membrane</location>
        <topology evidence="1">Multi-pass membrane protein</topology>
    </subcellularLocation>
</comment>
<keyword evidence="2" id="KW-1003">Cell membrane</keyword>
<keyword evidence="7" id="KW-0413">Isomerase</keyword>
<dbReference type="InterPro" id="IPR050833">
    <property type="entry name" value="Poly_Biosynth_Transport"/>
</dbReference>
<evidence type="ECO:0000256" key="3">
    <source>
        <dbReference type="ARBA" id="ARBA00022692"/>
    </source>
</evidence>
<evidence type="ECO:0000256" key="1">
    <source>
        <dbReference type="ARBA" id="ARBA00004651"/>
    </source>
</evidence>
<keyword evidence="8" id="KW-1185">Reference proteome</keyword>
<feature type="transmembrane region" description="Helical" evidence="6">
    <location>
        <begin position="47"/>
        <end position="67"/>
    </location>
</feature>
<evidence type="ECO:0000256" key="5">
    <source>
        <dbReference type="ARBA" id="ARBA00023136"/>
    </source>
</evidence>
<feature type="transmembrane region" description="Helical" evidence="6">
    <location>
        <begin position="334"/>
        <end position="354"/>
    </location>
</feature>
<evidence type="ECO:0000256" key="4">
    <source>
        <dbReference type="ARBA" id="ARBA00022989"/>
    </source>
</evidence>
<feature type="transmembrane region" description="Helical" evidence="6">
    <location>
        <begin position="88"/>
        <end position="106"/>
    </location>
</feature>
<keyword evidence="5 6" id="KW-0472">Membrane</keyword>
<keyword evidence="4 6" id="KW-1133">Transmembrane helix</keyword>
<dbReference type="GO" id="GO:0016853">
    <property type="term" value="F:isomerase activity"/>
    <property type="evidence" value="ECO:0007669"/>
    <property type="project" value="UniProtKB-KW"/>
</dbReference>
<feature type="transmembrane region" description="Helical" evidence="6">
    <location>
        <begin position="216"/>
        <end position="233"/>
    </location>
</feature>
<feature type="transmembrane region" description="Helical" evidence="6">
    <location>
        <begin position="16"/>
        <end position="35"/>
    </location>
</feature>
<dbReference type="AlphaFoldDB" id="A0A411E815"/>
<dbReference type="EMBL" id="CP035544">
    <property type="protein sequence ID" value="QBA63822.1"/>
    <property type="molecule type" value="Genomic_DNA"/>
</dbReference>
<protein>
    <submittedName>
        <fullName evidence="7">Sugar isomerase</fullName>
    </submittedName>
</protein>
<evidence type="ECO:0000313" key="7">
    <source>
        <dbReference type="EMBL" id="QBA63822.1"/>
    </source>
</evidence>
<dbReference type="RefSeq" id="WP_129603174.1">
    <property type="nucleotide sequence ID" value="NZ_CP035544.1"/>
</dbReference>
<dbReference type="KEGG" id="mur:EQY75_04280"/>
<feature type="transmembrane region" description="Helical" evidence="6">
    <location>
        <begin position="386"/>
        <end position="407"/>
    </location>
</feature>
<organism evidence="7 8">
    <name type="scientific">Muriicola soli</name>
    <dbReference type="NCBI Taxonomy" id="2507538"/>
    <lineage>
        <taxon>Bacteria</taxon>
        <taxon>Pseudomonadati</taxon>
        <taxon>Bacteroidota</taxon>
        <taxon>Flavobacteriia</taxon>
        <taxon>Flavobacteriales</taxon>
        <taxon>Flavobacteriaceae</taxon>
        <taxon>Muriicola</taxon>
    </lineage>
</organism>
<feature type="transmembrane region" description="Helical" evidence="6">
    <location>
        <begin position="253"/>
        <end position="279"/>
    </location>
</feature>